<protein>
    <submittedName>
        <fullName evidence="2">Cell division and transport-associated protein TolA</fullName>
    </submittedName>
</protein>
<gene>
    <name evidence="2" type="ORF">C7435_3156</name>
</gene>
<dbReference type="AlphaFoldDB" id="A0A495CYB1"/>
<evidence type="ECO:0000313" key="3">
    <source>
        <dbReference type="Proteomes" id="UP000273675"/>
    </source>
</evidence>
<dbReference type="SUPFAM" id="SSF74653">
    <property type="entry name" value="TolA/TonB C-terminal domain"/>
    <property type="match status" value="1"/>
</dbReference>
<dbReference type="Proteomes" id="UP000273675">
    <property type="component" value="Unassembled WGS sequence"/>
</dbReference>
<keyword evidence="2" id="KW-0132">Cell division</keyword>
<evidence type="ECO:0000313" key="2">
    <source>
        <dbReference type="EMBL" id="RKQ94183.1"/>
    </source>
</evidence>
<comment type="caution">
    <text evidence="2">The sequence shown here is derived from an EMBL/GenBank/DDBJ whole genome shotgun (WGS) entry which is preliminary data.</text>
</comment>
<dbReference type="EMBL" id="RBIM01000008">
    <property type="protein sequence ID" value="RKQ94183.1"/>
    <property type="molecule type" value="Genomic_DNA"/>
</dbReference>
<feature type="region of interest" description="Disordered" evidence="1">
    <location>
        <begin position="69"/>
        <end position="143"/>
    </location>
</feature>
<feature type="region of interest" description="Disordered" evidence="1">
    <location>
        <begin position="153"/>
        <end position="172"/>
    </location>
</feature>
<name>A0A495CYB1_9PROT</name>
<dbReference type="GO" id="GO:0051301">
    <property type="term" value="P:cell division"/>
    <property type="evidence" value="ECO:0007669"/>
    <property type="project" value="UniProtKB-KW"/>
</dbReference>
<evidence type="ECO:0000256" key="1">
    <source>
        <dbReference type="SAM" id="MobiDB-lite"/>
    </source>
</evidence>
<keyword evidence="2" id="KW-0131">Cell cycle</keyword>
<sequence length="278" mass="30519">MRGFVLSLFVHGGIIAAGLIYLPRVATVFETTPIIPIELVTLGERTNIRAARPDPEPVVEDESEVTIDDAIDEPVEAAPVPEPEPVETEPEIIDTAPETPAEPEPAPVEDAPEPEPEPVRQQPQPERPRERQPEPAEPSLNDMLGDLSRSVAETRDTQAADDGARRNAVGNGEQMTATLQDLLRSHLSRCWRASLDAPEPDELAVQLVLQLNRNGELSAPPRIIDQARVLHSPNPYLRVAGERALRAAVQCQPYSLPPEAYSQWRQIEVNFSPSLYGG</sequence>
<accession>A0A495CYB1</accession>
<proteinExistence type="predicted"/>
<organism evidence="2 3">
    <name type="scientific">Maricaulis maris</name>
    <dbReference type="NCBI Taxonomy" id="74318"/>
    <lineage>
        <taxon>Bacteria</taxon>
        <taxon>Pseudomonadati</taxon>
        <taxon>Pseudomonadota</taxon>
        <taxon>Alphaproteobacteria</taxon>
        <taxon>Maricaulales</taxon>
        <taxon>Maricaulaceae</taxon>
        <taxon>Maricaulis</taxon>
    </lineage>
</organism>
<reference evidence="2 3" key="1">
    <citation type="submission" date="2018-10" db="EMBL/GenBank/DDBJ databases">
        <title>Genomic Encyclopedia of Type Strains, Phase IV (KMG-IV): sequencing the most valuable type-strain genomes for metagenomic binning, comparative biology and taxonomic classification.</title>
        <authorList>
            <person name="Goeker M."/>
        </authorList>
    </citation>
    <scope>NUCLEOTIDE SEQUENCE [LARGE SCALE GENOMIC DNA]</scope>
    <source>
        <strain evidence="2 3">DSM 4734</strain>
    </source>
</reference>
<feature type="compositionally biased region" description="Basic and acidic residues" evidence="1">
    <location>
        <begin position="153"/>
        <end position="165"/>
    </location>
</feature>
<dbReference type="Gene3D" id="3.30.1150.10">
    <property type="match status" value="1"/>
</dbReference>